<dbReference type="Proteomes" id="UP000186456">
    <property type="component" value="Unassembled WGS sequence"/>
</dbReference>
<proteinExistence type="predicted"/>
<name>A0A1H0Q9G3_MICTS</name>
<evidence type="ECO:0000313" key="3">
    <source>
        <dbReference type="Proteomes" id="UP000186456"/>
    </source>
</evidence>
<sequence>MQTQTIATAISSLSGLLSEPKASFEGLTTLHGVREQISDLFDSYAAELRADPNTAPMWDAVAAALPHPSSATVATPSPDAHVAAFWREHSDQFTWDFVPTVVVHEIYIDWMRRRHPSADQLTRLAFSRALRRILPGRGAWRYTRARIGALARVDEPLARGIKWRPGGSAATYGLRRQAS</sequence>
<evidence type="ECO:0000313" key="2">
    <source>
        <dbReference type="EMBL" id="SDP14022.1"/>
    </source>
</evidence>
<feature type="domain" description="DNA primase/nucleoside triphosphatase C-terminal" evidence="1">
    <location>
        <begin position="81"/>
        <end position="146"/>
    </location>
</feature>
<dbReference type="EMBL" id="FNJN01000004">
    <property type="protein sequence ID" value="SDP14022.1"/>
    <property type="molecule type" value="Genomic_DNA"/>
</dbReference>
<evidence type="ECO:0000259" key="1">
    <source>
        <dbReference type="Pfam" id="PF03288"/>
    </source>
</evidence>
<reference evidence="2 3" key="1">
    <citation type="submission" date="2016-10" db="EMBL/GenBank/DDBJ databases">
        <authorList>
            <person name="de Groot N.N."/>
        </authorList>
    </citation>
    <scope>NUCLEOTIDE SEQUENCE [LARGE SCALE GENOMIC DNA]</scope>
    <source>
        <strain evidence="2 3">StLB037</strain>
    </source>
</reference>
<organism evidence="2 3">
    <name type="scientific">Microbacterium testaceum (strain StLB037)</name>
    <dbReference type="NCBI Taxonomy" id="979556"/>
    <lineage>
        <taxon>Bacteria</taxon>
        <taxon>Bacillati</taxon>
        <taxon>Actinomycetota</taxon>
        <taxon>Actinomycetes</taxon>
        <taxon>Micrococcales</taxon>
        <taxon>Microbacteriaceae</taxon>
        <taxon>Microbacterium</taxon>
    </lineage>
</organism>
<accession>A0A1H0Q9G3</accession>
<protein>
    <submittedName>
        <fullName evidence="2">Virus D5 protein-like</fullName>
    </submittedName>
</protein>
<dbReference type="Pfam" id="PF03288">
    <property type="entry name" value="Pox_D5"/>
    <property type="match status" value="1"/>
</dbReference>
<gene>
    <name evidence="2" type="ORF">SAMN04487788_2316</name>
</gene>
<dbReference type="RefSeq" id="WP_074695766.1">
    <property type="nucleotide sequence ID" value="NZ_FNJN01000004.1"/>
</dbReference>
<dbReference type="AlphaFoldDB" id="A0A1H0Q9G3"/>
<dbReference type="InterPro" id="IPR004968">
    <property type="entry name" value="DNA_primase/NTPase_C"/>
</dbReference>